<sequence>MVAVVLAWGLNAPTSRAQEHPEHPSGAAKAESALTLEEVAKHIESHVKQESKDGAFKVEDKKTGKPLALTLDRIHRERLSQVGPEMYFVCADFKGVNGRVYDMDFFLQGTRKENLHVLPEKTSVHKEDGKERYTWAFDDDKNVWVQKPVETSAKEQSAPEHP</sequence>
<dbReference type="Proteomes" id="UP000178187">
    <property type="component" value="Unassembled WGS sequence"/>
</dbReference>
<dbReference type="EMBL" id="MHFR01000036">
    <property type="protein sequence ID" value="OGW98281.1"/>
    <property type="molecule type" value="Genomic_DNA"/>
</dbReference>
<organism evidence="1 2">
    <name type="scientific">Candidatus Danuiimicrobium aquiferis</name>
    <dbReference type="NCBI Taxonomy" id="1801832"/>
    <lineage>
        <taxon>Bacteria</taxon>
        <taxon>Pseudomonadati</taxon>
        <taxon>Candidatus Omnitrophota</taxon>
        <taxon>Candidatus Danuiimicrobium</taxon>
    </lineage>
</organism>
<reference evidence="1 2" key="1">
    <citation type="journal article" date="2016" name="Nat. Commun.">
        <title>Thousands of microbial genomes shed light on interconnected biogeochemical processes in an aquifer system.</title>
        <authorList>
            <person name="Anantharaman K."/>
            <person name="Brown C.T."/>
            <person name="Hug L.A."/>
            <person name="Sharon I."/>
            <person name="Castelle C.J."/>
            <person name="Probst A.J."/>
            <person name="Thomas B.C."/>
            <person name="Singh A."/>
            <person name="Wilkins M.J."/>
            <person name="Karaoz U."/>
            <person name="Brodie E.L."/>
            <person name="Williams K.H."/>
            <person name="Hubbard S.S."/>
            <person name="Banfield J.F."/>
        </authorList>
    </citation>
    <scope>NUCLEOTIDE SEQUENCE [LARGE SCALE GENOMIC DNA]</scope>
</reference>
<protein>
    <submittedName>
        <fullName evidence="1">Uncharacterized protein</fullName>
    </submittedName>
</protein>
<dbReference type="AlphaFoldDB" id="A0A1G1KZH3"/>
<gene>
    <name evidence="1" type="ORF">A3G33_04090</name>
</gene>
<comment type="caution">
    <text evidence="1">The sequence shown here is derived from an EMBL/GenBank/DDBJ whole genome shotgun (WGS) entry which is preliminary data.</text>
</comment>
<name>A0A1G1KZH3_9BACT</name>
<accession>A0A1G1KZH3</accession>
<evidence type="ECO:0000313" key="1">
    <source>
        <dbReference type="EMBL" id="OGW98281.1"/>
    </source>
</evidence>
<evidence type="ECO:0000313" key="2">
    <source>
        <dbReference type="Proteomes" id="UP000178187"/>
    </source>
</evidence>
<proteinExistence type="predicted"/>